<dbReference type="Proteomes" id="UP000284706">
    <property type="component" value="Unassembled WGS sequence"/>
</dbReference>
<dbReference type="InParanoid" id="A0A409YCE7"/>
<dbReference type="OrthoDB" id="3217196at2759"/>
<evidence type="ECO:0000313" key="2">
    <source>
        <dbReference type="Proteomes" id="UP000284706"/>
    </source>
</evidence>
<accession>A0A409YCE7</accession>
<evidence type="ECO:0008006" key="3">
    <source>
        <dbReference type="Google" id="ProtNLM"/>
    </source>
</evidence>
<dbReference type="SUPFAM" id="SSF48452">
    <property type="entry name" value="TPR-like"/>
    <property type="match status" value="1"/>
</dbReference>
<name>A0A409YCE7_9AGAR</name>
<dbReference type="AlphaFoldDB" id="A0A409YCE7"/>
<protein>
    <recommendedName>
        <fullName evidence="3">Anaphase-promoting complex subunit 5 domain-containing protein</fullName>
    </recommendedName>
</protein>
<keyword evidence="2" id="KW-1185">Reference proteome</keyword>
<dbReference type="EMBL" id="NHYE01000992">
    <property type="protein sequence ID" value="PPR00664.1"/>
    <property type="molecule type" value="Genomic_DNA"/>
</dbReference>
<sequence length="101" mass="11248">MAHFDQSSRQVDLNEAILMHQQALELHPSAHSNHSLSLNNLASVLEARFQQSGRQADLDDAILMLQEALELRPAPHPARWASLAVLGNCLQTRFSAVVRLE</sequence>
<dbReference type="InterPro" id="IPR011990">
    <property type="entry name" value="TPR-like_helical_dom_sf"/>
</dbReference>
<reference evidence="1 2" key="1">
    <citation type="journal article" date="2018" name="Evol. Lett.">
        <title>Horizontal gene cluster transfer increased hallucinogenic mushroom diversity.</title>
        <authorList>
            <person name="Reynolds H.T."/>
            <person name="Vijayakumar V."/>
            <person name="Gluck-Thaler E."/>
            <person name="Korotkin H.B."/>
            <person name="Matheny P.B."/>
            <person name="Slot J.C."/>
        </authorList>
    </citation>
    <scope>NUCLEOTIDE SEQUENCE [LARGE SCALE GENOMIC DNA]</scope>
    <source>
        <strain evidence="1 2">SRW20</strain>
    </source>
</reference>
<dbReference type="Gene3D" id="1.25.40.10">
    <property type="entry name" value="Tetratricopeptide repeat domain"/>
    <property type="match status" value="1"/>
</dbReference>
<organism evidence="1 2">
    <name type="scientific">Gymnopilus dilepis</name>
    <dbReference type="NCBI Taxonomy" id="231916"/>
    <lineage>
        <taxon>Eukaryota</taxon>
        <taxon>Fungi</taxon>
        <taxon>Dikarya</taxon>
        <taxon>Basidiomycota</taxon>
        <taxon>Agaricomycotina</taxon>
        <taxon>Agaricomycetes</taxon>
        <taxon>Agaricomycetidae</taxon>
        <taxon>Agaricales</taxon>
        <taxon>Agaricineae</taxon>
        <taxon>Hymenogastraceae</taxon>
        <taxon>Gymnopilus</taxon>
    </lineage>
</organism>
<gene>
    <name evidence="1" type="ORF">CVT26_012321</name>
</gene>
<dbReference type="STRING" id="231916.A0A409YCE7"/>
<proteinExistence type="predicted"/>
<evidence type="ECO:0000313" key="1">
    <source>
        <dbReference type="EMBL" id="PPR00664.1"/>
    </source>
</evidence>
<comment type="caution">
    <text evidence="1">The sequence shown here is derived from an EMBL/GenBank/DDBJ whole genome shotgun (WGS) entry which is preliminary data.</text>
</comment>